<dbReference type="PANTHER" id="PTHR15074:SF0">
    <property type="entry name" value="METHYL-CPG-BINDING DOMAIN PROTEIN 4-LIKE PROTEIN"/>
    <property type="match status" value="1"/>
</dbReference>
<dbReference type="AlphaFoldDB" id="S8E2C7"/>
<feature type="region of interest" description="Disordered" evidence="3">
    <location>
        <begin position="179"/>
        <end position="231"/>
    </location>
</feature>
<organism evidence="5 6">
    <name type="scientific">Genlisea aurea</name>
    <dbReference type="NCBI Taxonomy" id="192259"/>
    <lineage>
        <taxon>Eukaryota</taxon>
        <taxon>Viridiplantae</taxon>
        <taxon>Streptophyta</taxon>
        <taxon>Embryophyta</taxon>
        <taxon>Tracheophyta</taxon>
        <taxon>Spermatophyta</taxon>
        <taxon>Magnoliopsida</taxon>
        <taxon>eudicotyledons</taxon>
        <taxon>Gunneridae</taxon>
        <taxon>Pentapetalae</taxon>
        <taxon>asterids</taxon>
        <taxon>lamiids</taxon>
        <taxon>Lamiales</taxon>
        <taxon>Lentibulariaceae</taxon>
        <taxon>Genlisea</taxon>
    </lineage>
</organism>
<feature type="compositionally biased region" description="Basic residues" evidence="3">
    <location>
        <begin position="141"/>
        <end position="150"/>
    </location>
</feature>
<feature type="region of interest" description="Disordered" evidence="3">
    <location>
        <begin position="1"/>
        <end position="20"/>
    </location>
</feature>
<dbReference type="Proteomes" id="UP000015453">
    <property type="component" value="Unassembled WGS sequence"/>
</dbReference>
<sequence length="369" mass="42054">MARFSKRRKSGRRKVGNHVKQEIVGDGQQDGINLDLGTSGVMDSGCVSDREKLSLDDVISRYSCTISRCPSKSSPRCLEAGGIENPTSETKGLSSEITALASTPDAVEGFTADCSVVKMKRRKNSMSKDENGDGKVLPDRIKRRSRKKKNIVTEDGCDKKVVVLDPYFAEDMSRKKVSPYFQSPRKTSGSDRGISEVVEESPERSKRWKPVLSSVQKRDEAYERRTPDNEWTPPRSPFNLLQEDHMFDPWRVLVICMLLNQTTGRQAFRVLSKLFELCPTAKAATEVARDDIEDAIRCLGLQRKRAEMIQRFSEEYMSEEWTHVTELPGIGKYAADAYAIFCTGRWQRVRPADHMLVKYWEWLNEFFSK</sequence>
<name>S8E2C7_9LAMI</name>
<dbReference type="GO" id="GO:0003677">
    <property type="term" value="F:DNA binding"/>
    <property type="evidence" value="ECO:0007669"/>
    <property type="project" value="InterPro"/>
</dbReference>
<evidence type="ECO:0000256" key="3">
    <source>
        <dbReference type="SAM" id="MobiDB-lite"/>
    </source>
</evidence>
<gene>
    <name evidence="5" type="ORF">M569_08394</name>
</gene>
<dbReference type="FunFam" id="1.10.340.30:FF:000007">
    <property type="entry name" value="Methyl-CpG-binding domain protein 4"/>
    <property type="match status" value="1"/>
</dbReference>
<evidence type="ECO:0000256" key="1">
    <source>
        <dbReference type="ARBA" id="ARBA00004123"/>
    </source>
</evidence>
<keyword evidence="2" id="KW-0539">Nucleus</keyword>
<feature type="compositionally biased region" description="Basic and acidic residues" evidence="3">
    <location>
        <begin position="216"/>
        <end position="228"/>
    </location>
</feature>
<dbReference type="GO" id="GO:0006284">
    <property type="term" value="P:base-excision repair"/>
    <property type="evidence" value="ECO:0007669"/>
    <property type="project" value="InterPro"/>
</dbReference>
<accession>S8E2C7</accession>
<protein>
    <recommendedName>
        <fullName evidence="4">HhH-GPD domain-containing protein</fullName>
    </recommendedName>
</protein>
<evidence type="ECO:0000259" key="4">
    <source>
        <dbReference type="Pfam" id="PF00730"/>
    </source>
</evidence>
<comment type="subcellular location">
    <subcellularLocation>
        <location evidence="1">Nucleus</location>
    </subcellularLocation>
</comment>
<feature type="domain" description="HhH-GPD" evidence="4">
    <location>
        <begin position="256"/>
        <end position="331"/>
    </location>
</feature>
<dbReference type="InterPro" id="IPR011257">
    <property type="entry name" value="DNA_glycosylase"/>
</dbReference>
<dbReference type="Gene3D" id="1.10.340.30">
    <property type="entry name" value="Hypothetical protein, domain 2"/>
    <property type="match status" value="1"/>
</dbReference>
<dbReference type="OrthoDB" id="10265068at2759"/>
<dbReference type="SUPFAM" id="SSF48150">
    <property type="entry name" value="DNA-glycosylase"/>
    <property type="match status" value="1"/>
</dbReference>
<dbReference type="InterPro" id="IPR003265">
    <property type="entry name" value="HhH-GPD_domain"/>
</dbReference>
<feature type="compositionally biased region" description="Basic residues" evidence="3">
    <location>
        <begin position="1"/>
        <end position="17"/>
    </location>
</feature>
<dbReference type="InterPro" id="IPR045138">
    <property type="entry name" value="MeCP2/MBD4"/>
</dbReference>
<comment type="caution">
    <text evidence="5">The sequence shown here is derived from an EMBL/GenBank/DDBJ whole genome shotgun (WGS) entry which is preliminary data.</text>
</comment>
<evidence type="ECO:0000313" key="5">
    <source>
        <dbReference type="EMBL" id="EPS66392.1"/>
    </source>
</evidence>
<proteinExistence type="predicted"/>
<dbReference type="PANTHER" id="PTHR15074">
    <property type="entry name" value="METHYL-CPG-BINDING PROTEIN"/>
    <property type="match status" value="1"/>
</dbReference>
<feature type="compositionally biased region" description="Basic and acidic residues" evidence="3">
    <location>
        <begin position="126"/>
        <end position="140"/>
    </location>
</feature>
<dbReference type="Pfam" id="PF00730">
    <property type="entry name" value="HhH-GPD"/>
    <property type="match status" value="1"/>
</dbReference>
<keyword evidence="6" id="KW-1185">Reference proteome</keyword>
<evidence type="ECO:0000313" key="6">
    <source>
        <dbReference type="Proteomes" id="UP000015453"/>
    </source>
</evidence>
<dbReference type="GO" id="GO:0005634">
    <property type="term" value="C:nucleus"/>
    <property type="evidence" value="ECO:0007669"/>
    <property type="project" value="UniProtKB-SubCell"/>
</dbReference>
<dbReference type="GO" id="GO:0003824">
    <property type="term" value="F:catalytic activity"/>
    <property type="evidence" value="ECO:0007669"/>
    <property type="project" value="InterPro"/>
</dbReference>
<feature type="region of interest" description="Disordered" evidence="3">
    <location>
        <begin position="121"/>
        <end position="150"/>
    </location>
</feature>
<reference evidence="5 6" key="1">
    <citation type="journal article" date="2013" name="BMC Genomics">
        <title>The miniature genome of a carnivorous plant Genlisea aurea contains a low number of genes and short non-coding sequences.</title>
        <authorList>
            <person name="Leushkin E.V."/>
            <person name="Sutormin R.A."/>
            <person name="Nabieva E.R."/>
            <person name="Penin A.A."/>
            <person name="Kondrashov A.S."/>
            <person name="Logacheva M.D."/>
        </authorList>
    </citation>
    <scope>NUCLEOTIDE SEQUENCE [LARGE SCALE GENOMIC DNA]</scope>
</reference>
<dbReference type="EMBL" id="AUSU01003704">
    <property type="protein sequence ID" value="EPS66392.1"/>
    <property type="molecule type" value="Genomic_DNA"/>
</dbReference>
<evidence type="ECO:0000256" key="2">
    <source>
        <dbReference type="ARBA" id="ARBA00023242"/>
    </source>
</evidence>